<sequence length="109" mass="12133">MAVFDQTARHYAYNGDIMRTASLQPFDMPQAGQFNVGDVVTLKAGGPRMTVTYMGPIGGSAVDRLVCQWFDEHGELRQDIFEFDDVRCEPRSIPAGSVQLHKFIRAALP</sequence>
<organism evidence="1 2">
    <name type="scientific">Paraburkholderia solisilvae</name>
    <dbReference type="NCBI Taxonomy" id="624376"/>
    <lineage>
        <taxon>Bacteria</taxon>
        <taxon>Pseudomonadati</taxon>
        <taxon>Pseudomonadota</taxon>
        <taxon>Betaproteobacteria</taxon>
        <taxon>Burkholderiales</taxon>
        <taxon>Burkholderiaceae</taxon>
        <taxon>Paraburkholderia</taxon>
    </lineage>
</organism>
<protein>
    <recommendedName>
        <fullName evidence="3">DUF2158 domain-containing protein</fullName>
    </recommendedName>
</protein>
<keyword evidence="2" id="KW-1185">Reference proteome</keyword>
<dbReference type="EMBL" id="CADIKF010000028">
    <property type="protein sequence ID" value="CAB3761501.1"/>
    <property type="molecule type" value="Genomic_DNA"/>
</dbReference>
<proteinExistence type="predicted"/>
<reference evidence="1 2" key="1">
    <citation type="submission" date="2020-04" db="EMBL/GenBank/DDBJ databases">
        <authorList>
            <person name="De Canck E."/>
        </authorList>
    </citation>
    <scope>NUCLEOTIDE SEQUENCE [LARGE SCALE GENOMIC DNA]</scope>
    <source>
        <strain evidence="1 2">LMG 29739</strain>
    </source>
</reference>
<name>A0A6J5E853_9BURK</name>
<dbReference type="InterPro" id="IPR019226">
    <property type="entry name" value="DUF2158"/>
</dbReference>
<gene>
    <name evidence="1" type="ORF">LMG29739_03653</name>
</gene>
<evidence type="ECO:0000313" key="2">
    <source>
        <dbReference type="Proteomes" id="UP000494329"/>
    </source>
</evidence>
<dbReference type="AlphaFoldDB" id="A0A6J5E853"/>
<dbReference type="Proteomes" id="UP000494329">
    <property type="component" value="Unassembled WGS sequence"/>
</dbReference>
<evidence type="ECO:0008006" key="3">
    <source>
        <dbReference type="Google" id="ProtNLM"/>
    </source>
</evidence>
<accession>A0A6J5E853</accession>
<dbReference type="Pfam" id="PF09926">
    <property type="entry name" value="DUF2158"/>
    <property type="match status" value="1"/>
</dbReference>
<evidence type="ECO:0000313" key="1">
    <source>
        <dbReference type="EMBL" id="CAB3761501.1"/>
    </source>
</evidence>